<dbReference type="EMBL" id="CM027682">
    <property type="protein sequence ID" value="KAG0536526.1"/>
    <property type="molecule type" value="Genomic_DNA"/>
</dbReference>
<evidence type="ECO:0000313" key="1">
    <source>
        <dbReference type="EMBL" id="KAG0536526.1"/>
    </source>
</evidence>
<dbReference type="AlphaFoldDB" id="A0A921RBX8"/>
<proteinExistence type="predicted"/>
<comment type="caution">
    <text evidence="1">The sequence shown here is derived from an EMBL/GenBank/DDBJ whole genome shotgun (WGS) entry which is preliminary data.</text>
</comment>
<reference evidence="1" key="2">
    <citation type="submission" date="2020-10" db="EMBL/GenBank/DDBJ databases">
        <authorList>
            <person name="Cooper E.A."/>
            <person name="Brenton Z.W."/>
            <person name="Flinn B.S."/>
            <person name="Jenkins J."/>
            <person name="Shu S."/>
            <person name="Flowers D."/>
            <person name="Luo F."/>
            <person name="Wang Y."/>
            <person name="Xia P."/>
            <person name="Barry K."/>
            <person name="Daum C."/>
            <person name="Lipzen A."/>
            <person name="Yoshinaga Y."/>
            <person name="Schmutz J."/>
            <person name="Saski C."/>
            <person name="Vermerris W."/>
            <person name="Kresovich S."/>
        </authorList>
    </citation>
    <scope>NUCLEOTIDE SEQUENCE</scope>
</reference>
<sequence>MDHQDRGSLCLLCPGQSLFISLNFLWYTTCLPADHVGNGQAEITSTVAKRRERGGRLSAVQAASRSHAAMFTELLVVVTHSMATGDDPGTEAGWSGGLEATRQAYMLGGTNQGLGLFSLSLASLLHMGCCTYGWRLAALGLSASRNRSLVDFLGKPS</sequence>
<gene>
    <name evidence="1" type="ORF">BDA96_03G071500</name>
</gene>
<protein>
    <submittedName>
        <fullName evidence="1">Uncharacterized protein</fullName>
    </submittedName>
</protein>
<name>A0A921RBX8_SORBI</name>
<organism evidence="1 2">
    <name type="scientific">Sorghum bicolor</name>
    <name type="common">Sorghum</name>
    <name type="synonym">Sorghum vulgare</name>
    <dbReference type="NCBI Taxonomy" id="4558"/>
    <lineage>
        <taxon>Eukaryota</taxon>
        <taxon>Viridiplantae</taxon>
        <taxon>Streptophyta</taxon>
        <taxon>Embryophyta</taxon>
        <taxon>Tracheophyta</taxon>
        <taxon>Spermatophyta</taxon>
        <taxon>Magnoliopsida</taxon>
        <taxon>Liliopsida</taxon>
        <taxon>Poales</taxon>
        <taxon>Poaceae</taxon>
        <taxon>PACMAD clade</taxon>
        <taxon>Panicoideae</taxon>
        <taxon>Andropogonodae</taxon>
        <taxon>Andropogoneae</taxon>
        <taxon>Sorghinae</taxon>
        <taxon>Sorghum</taxon>
    </lineage>
</organism>
<accession>A0A921RBX8</accession>
<reference evidence="1" key="1">
    <citation type="journal article" date="2019" name="BMC Genomics">
        <title>A new reference genome for Sorghum bicolor reveals high levels of sequence similarity between sweet and grain genotypes: implications for the genetics of sugar metabolism.</title>
        <authorList>
            <person name="Cooper E.A."/>
            <person name="Brenton Z.W."/>
            <person name="Flinn B.S."/>
            <person name="Jenkins J."/>
            <person name="Shu S."/>
            <person name="Flowers D."/>
            <person name="Luo F."/>
            <person name="Wang Y."/>
            <person name="Xia P."/>
            <person name="Barry K."/>
            <person name="Daum C."/>
            <person name="Lipzen A."/>
            <person name="Yoshinaga Y."/>
            <person name="Schmutz J."/>
            <person name="Saski C."/>
            <person name="Vermerris W."/>
            <person name="Kresovich S."/>
        </authorList>
    </citation>
    <scope>NUCLEOTIDE SEQUENCE</scope>
</reference>
<dbReference type="Proteomes" id="UP000807115">
    <property type="component" value="Chromosome 3"/>
</dbReference>
<evidence type="ECO:0000313" key="2">
    <source>
        <dbReference type="Proteomes" id="UP000807115"/>
    </source>
</evidence>